<dbReference type="AlphaFoldDB" id="A0A2S1FII7"/>
<geneLocation type="plasmid" evidence="1">
    <name>pW11NP2</name>
</geneLocation>
<accession>A0A2S1FII7</accession>
<dbReference type="EMBL" id="MG869625">
    <property type="protein sequence ID" value="AWD72332.1"/>
    <property type="molecule type" value="Genomic_DNA"/>
</dbReference>
<organism evidence="1">
    <name type="scientific">Polaromonas sp. W11N</name>
    <dbReference type="NCBI Taxonomy" id="1840303"/>
    <lineage>
        <taxon>Bacteria</taxon>
        <taxon>Pseudomonadati</taxon>
        <taxon>Pseudomonadota</taxon>
        <taxon>Betaproteobacteria</taxon>
        <taxon>Burkholderiales</taxon>
        <taxon>Comamonadaceae</taxon>
        <taxon>Polaromonas</taxon>
    </lineage>
</organism>
<sequence length="161" mass="18213">MTISYGVCFSGARSLHPPLQHHIQAAATRGDDDLPVATVSKPLEQHKAGLYQDETRSVYLPLRCSVLPEGVEPFKRRDGIEDYVFLPGDLEHPCLPGVMLSLEQRMSSIALEFVNTENGEVRKETPDEKRFRAMWRTPLTMTPSSTSHHFTKMDMSLFPKK</sequence>
<keyword evidence="1" id="KW-0614">Plasmid</keyword>
<proteinExistence type="predicted"/>
<protein>
    <submittedName>
        <fullName evidence="1">Uncharacterized protein</fullName>
    </submittedName>
</protein>
<dbReference type="RefSeq" id="WP_181377637.1">
    <property type="nucleotide sequence ID" value="NZ_MG869625.1"/>
</dbReference>
<reference evidence="1" key="1">
    <citation type="submission" date="2018-01" db="EMBL/GenBank/DDBJ databases">
        <title>Plasmids of psychrophilic Polaromonas spp. isolated from Arctic and Antarctic glaciers.</title>
        <authorList>
            <person name="Dziewit L."/>
            <person name="Ciok A."/>
        </authorList>
    </citation>
    <scope>NUCLEOTIDE SEQUENCE</scope>
    <source>
        <plasmid evidence="1">pW11NP2</plasmid>
    </source>
</reference>
<evidence type="ECO:0000313" key="1">
    <source>
        <dbReference type="EMBL" id="AWD72332.1"/>
    </source>
</evidence>
<gene>
    <name evidence="1" type="ORF">pW11NP2_p004</name>
</gene>
<name>A0A2S1FII7_9BURK</name>